<organism evidence="2 3">
    <name type="scientific">Schizopora paradoxa</name>
    <dbReference type="NCBI Taxonomy" id="27342"/>
    <lineage>
        <taxon>Eukaryota</taxon>
        <taxon>Fungi</taxon>
        <taxon>Dikarya</taxon>
        <taxon>Basidiomycota</taxon>
        <taxon>Agaricomycotina</taxon>
        <taxon>Agaricomycetes</taxon>
        <taxon>Hymenochaetales</taxon>
        <taxon>Schizoporaceae</taxon>
        <taxon>Schizopora</taxon>
    </lineage>
</organism>
<keyword evidence="1" id="KW-0812">Transmembrane</keyword>
<evidence type="ECO:0000256" key="1">
    <source>
        <dbReference type="SAM" id="Phobius"/>
    </source>
</evidence>
<keyword evidence="1" id="KW-0472">Membrane</keyword>
<proteinExistence type="predicted"/>
<reference evidence="2 3" key="1">
    <citation type="submission" date="2015-04" db="EMBL/GenBank/DDBJ databases">
        <title>Complete genome sequence of Schizopora paradoxa KUC8140, a cosmopolitan wood degrader in East Asia.</title>
        <authorList>
            <consortium name="DOE Joint Genome Institute"/>
            <person name="Min B."/>
            <person name="Park H."/>
            <person name="Jang Y."/>
            <person name="Kim J.-J."/>
            <person name="Kim K.H."/>
            <person name="Pangilinan J."/>
            <person name="Lipzen A."/>
            <person name="Riley R."/>
            <person name="Grigoriev I.V."/>
            <person name="Spatafora J.W."/>
            <person name="Choi I.-G."/>
        </authorList>
    </citation>
    <scope>NUCLEOTIDE SEQUENCE [LARGE SCALE GENOMIC DNA]</scope>
    <source>
        <strain evidence="2 3">KUC8140</strain>
    </source>
</reference>
<dbReference type="AlphaFoldDB" id="A0A0H2RHW2"/>
<keyword evidence="1" id="KW-1133">Transmembrane helix</keyword>
<sequence length="97" mass="11265">MQCAFIADSKISQDDSRRQGATGVVIILPLSSSIYRYNGTKRMRTRFYYKITTYLSLKSLPSPAMIITLRQHPRAVMLDCRALTNRHPRELDFRRLS</sequence>
<evidence type="ECO:0000313" key="3">
    <source>
        <dbReference type="Proteomes" id="UP000053477"/>
    </source>
</evidence>
<name>A0A0H2RHW2_9AGAM</name>
<dbReference type="EMBL" id="KQ086066">
    <property type="protein sequence ID" value="KLO09103.1"/>
    <property type="molecule type" value="Genomic_DNA"/>
</dbReference>
<keyword evidence="3" id="KW-1185">Reference proteome</keyword>
<accession>A0A0H2RHW2</accession>
<gene>
    <name evidence="2" type="ORF">SCHPADRAFT_580698</name>
</gene>
<feature type="transmembrane region" description="Helical" evidence="1">
    <location>
        <begin position="20"/>
        <end position="37"/>
    </location>
</feature>
<protein>
    <submittedName>
        <fullName evidence="2">Uncharacterized protein</fullName>
    </submittedName>
</protein>
<dbReference type="InParanoid" id="A0A0H2RHW2"/>
<dbReference type="Proteomes" id="UP000053477">
    <property type="component" value="Unassembled WGS sequence"/>
</dbReference>
<evidence type="ECO:0000313" key="2">
    <source>
        <dbReference type="EMBL" id="KLO09103.1"/>
    </source>
</evidence>